<dbReference type="Proteomes" id="UP000008063">
    <property type="component" value="Unassembled WGS sequence"/>
</dbReference>
<proteinExistence type="predicted"/>
<gene>
    <name evidence="2" type="ORF">SERLA73DRAFT_150259</name>
</gene>
<sequence length="281" mass="32052">MSIDKYMPNGPNSGTSKILQALYAPKWKTSDIKGKFDDNISDERKLKSTFTPCSHKQVQQCGSDERVFGSCCARRLEERNVQIKQELELQREQESQRPEELKQVDLEKQCEMEEQNNQLKTTGADHKPITDKGPPLKSKQHSKQLLSESSGPPTPTPYTHPIPPPAIQRLLRIQKRGEERKEGEDDKNKEGAEMLHGVSKDANNREKMDLHRNKYVYKASNMNIEPTTYNGAANGPDTPHWHTTMLKEIKIFDKMDLYNKDVQLQTCSNTNGIKCEMGRAA</sequence>
<feature type="compositionally biased region" description="Pro residues" evidence="1">
    <location>
        <begin position="152"/>
        <end position="165"/>
    </location>
</feature>
<keyword evidence="3" id="KW-1185">Reference proteome</keyword>
<protein>
    <submittedName>
        <fullName evidence="2">Uncharacterized protein</fullName>
    </submittedName>
</protein>
<dbReference type="HOGENOM" id="CLU_990996_0_0_1"/>
<evidence type="ECO:0000313" key="3">
    <source>
        <dbReference type="Proteomes" id="UP000008063"/>
    </source>
</evidence>
<dbReference type="AlphaFoldDB" id="F8PLT0"/>
<dbReference type="EMBL" id="GL945476">
    <property type="protein sequence ID" value="EGO02562.1"/>
    <property type="molecule type" value="Genomic_DNA"/>
</dbReference>
<feature type="region of interest" description="Disordered" evidence="1">
    <location>
        <begin position="117"/>
        <end position="165"/>
    </location>
</feature>
<accession>F8PLT0</accession>
<organism evidence="3">
    <name type="scientific">Serpula lacrymans var. lacrymans (strain S7.3)</name>
    <name type="common">Dry rot fungus</name>
    <dbReference type="NCBI Taxonomy" id="936435"/>
    <lineage>
        <taxon>Eukaryota</taxon>
        <taxon>Fungi</taxon>
        <taxon>Dikarya</taxon>
        <taxon>Basidiomycota</taxon>
        <taxon>Agaricomycotina</taxon>
        <taxon>Agaricomycetes</taxon>
        <taxon>Agaricomycetidae</taxon>
        <taxon>Boletales</taxon>
        <taxon>Coniophorineae</taxon>
        <taxon>Serpulaceae</taxon>
        <taxon>Serpula</taxon>
    </lineage>
</organism>
<evidence type="ECO:0000313" key="2">
    <source>
        <dbReference type="EMBL" id="EGO02562.1"/>
    </source>
</evidence>
<dbReference type="InParanoid" id="F8PLT0"/>
<reference evidence="3" key="1">
    <citation type="journal article" date="2011" name="Science">
        <title>The plant cell wall-decomposing machinery underlies the functional diversity of forest fungi.</title>
        <authorList>
            <person name="Eastwood D.C."/>
            <person name="Floudas D."/>
            <person name="Binder M."/>
            <person name="Majcherczyk A."/>
            <person name="Schneider P."/>
            <person name="Aerts A."/>
            <person name="Asiegbu F.O."/>
            <person name="Baker S.E."/>
            <person name="Barry K."/>
            <person name="Bendiksby M."/>
            <person name="Blumentritt M."/>
            <person name="Coutinho P.M."/>
            <person name="Cullen D."/>
            <person name="de Vries R.P."/>
            <person name="Gathman A."/>
            <person name="Goodell B."/>
            <person name="Henrissat B."/>
            <person name="Ihrmark K."/>
            <person name="Kauserud H."/>
            <person name="Kohler A."/>
            <person name="LaButti K."/>
            <person name="Lapidus A."/>
            <person name="Lavin J.L."/>
            <person name="Lee Y.-H."/>
            <person name="Lindquist E."/>
            <person name="Lilly W."/>
            <person name="Lucas S."/>
            <person name="Morin E."/>
            <person name="Murat C."/>
            <person name="Oguiza J.A."/>
            <person name="Park J."/>
            <person name="Pisabarro A.G."/>
            <person name="Riley R."/>
            <person name="Rosling A."/>
            <person name="Salamov A."/>
            <person name="Schmidt O."/>
            <person name="Schmutz J."/>
            <person name="Skrede I."/>
            <person name="Stenlid J."/>
            <person name="Wiebenga A."/>
            <person name="Xie X."/>
            <person name="Kuees U."/>
            <person name="Hibbett D.S."/>
            <person name="Hoffmeister D."/>
            <person name="Hoegberg N."/>
            <person name="Martin F."/>
            <person name="Grigoriev I.V."/>
            <person name="Watkinson S.C."/>
        </authorList>
    </citation>
    <scope>NUCLEOTIDE SEQUENCE [LARGE SCALE GENOMIC DNA]</scope>
    <source>
        <strain evidence="3">strain S7.3</strain>
    </source>
</reference>
<name>F8PLT0_SERL3</name>
<evidence type="ECO:0000256" key="1">
    <source>
        <dbReference type="SAM" id="MobiDB-lite"/>
    </source>
</evidence>